<feature type="binding site" evidence="23">
    <location>
        <position position="91"/>
    </location>
    <ligand>
        <name>a divalent metal cation</name>
        <dbReference type="ChEBI" id="CHEBI:60240"/>
    </ligand>
</feature>
<evidence type="ECO:0000256" key="9">
    <source>
        <dbReference type="ARBA" id="ARBA00022692"/>
    </source>
</evidence>
<evidence type="ECO:0000313" key="25">
    <source>
        <dbReference type="EMBL" id="RLJ63491.1"/>
    </source>
</evidence>
<dbReference type="Gene3D" id="1.10.287.3610">
    <property type="match status" value="1"/>
</dbReference>
<proteinExistence type="inferred from homology"/>
<feature type="transmembrane region" description="Helical" evidence="24">
    <location>
        <begin position="71"/>
        <end position="90"/>
    </location>
</feature>
<comment type="subcellular location">
    <subcellularLocation>
        <location evidence="1 24">Cell inner membrane</location>
        <topology evidence="1 24">Multi-pass membrane protein</topology>
    </subcellularLocation>
</comment>
<comment type="similarity">
    <text evidence="2 24">Belongs to the bacterial diacylglycerol kinase family.</text>
</comment>
<sequence length="133" mass="14439">MTPPEPQASHAHESPFKGKTGLARVWNALFYSIAGLEAAYRHEDAFRQEVWLALLLIPLALWLPANGIGHALMIGAVLLVLIVELVNSAIEAAVDRISLDRHRLAKRAKDIGSAAVLLALLNVCAVWTLVLFG</sequence>
<evidence type="ECO:0000256" key="16">
    <source>
        <dbReference type="ARBA" id="ARBA00023098"/>
    </source>
</evidence>
<keyword evidence="16 24" id="KW-0443">Lipid metabolism</keyword>
<evidence type="ECO:0000256" key="10">
    <source>
        <dbReference type="ARBA" id="ARBA00022723"/>
    </source>
</evidence>
<dbReference type="Proteomes" id="UP000268908">
    <property type="component" value="Unassembled WGS sequence"/>
</dbReference>
<accession>A0A497XC53</accession>
<comment type="catalytic activity">
    <reaction evidence="24">
        <text>a 1,2-diacyl-sn-glycerol + ATP = a 1,2-diacyl-sn-glycero-3-phosphate + ADP + H(+)</text>
        <dbReference type="Rhea" id="RHEA:10272"/>
        <dbReference type="ChEBI" id="CHEBI:15378"/>
        <dbReference type="ChEBI" id="CHEBI:17815"/>
        <dbReference type="ChEBI" id="CHEBI:30616"/>
        <dbReference type="ChEBI" id="CHEBI:58608"/>
        <dbReference type="ChEBI" id="CHEBI:456216"/>
        <dbReference type="EC" id="2.7.1.107"/>
    </reaction>
</comment>
<evidence type="ECO:0000256" key="17">
    <source>
        <dbReference type="ARBA" id="ARBA00023136"/>
    </source>
</evidence>
<keyword evidence="11 22" id="KW-0547">Nucleotide-binding</keyword>
<evidence type="ECO:0000256" key="18">
    <source>
        <dbReference type="ARBA" id="ARBA00023209"/>
    </source>
</evidence>
<evidence type="ECO:0000256" key="11">
    <source>
        <dbReference type="ARBA" id="ARBA00022741"/>
    </source>
</evidence>
<evidence type="ECO:0000256" key="1">
    <source>
        <dbReference type="ARBA" id="ARBA00004429"/>
    </source>
</evidence>
<evidence type="ECO:0000256" key="14">
    <source>
        <dbReference type="ARBA" id="ARBA00022842"/>
    </source>
</evidence>
<evidence type="ECO:0000256" key="6">
    <source>
        <dbReference type="ARBA" id="ARBA00022516"/>
    </source>
</evidence>
<evidence type="ECO:0000256" key="15">
    <source>
        <dbReference type="ARBA" id="ARBA00022989"/>
    </source>
</evidence>
<keyword evidence="13 22" id="KW-0067">ATP-binding</keyword>
<evidence type="ECO:0000256" key="2">
    <source>
        <dbReference type="ARBA" id="ARBA00005967"/>
    </source>
</evidence>
<dbReference type="GO" id="GO:0046872">
    <property type="term" value="F:metal ion binding"/>
    <property type="evidence" value="ECO:0007669"/>
    <property type="project" value="UniProtKB-KW"/>
</dbReference>
<evidence type="ECO:0000256" key="3">
    <source>
        <dbReference type="ARBA" id="ARBA00012133"/>
    </source>
</evidence>
<dbReference type="GO" id="GO:0006654">
    <property type="term" value="P:phosphatidic acid biosynthetic process"/>
    <property type="evidence" value="ECO:0007669"/>
    <property type="project" value="InterPro"/>
</dbReference>
<organism evidence="25 26">
    <name type="scientific">Sulfurisoma sediminicola</name>
    <dbReference type="NCBI Taxonomy" id="1381557"/>
    <lineage>
        <taxon>Bacteria</taxon>
        <taxon>Pseudomonadati</taxon>
        <taxon>Pseudomonadota</taxon>
        <taxon>Betaproteobacteria</taxon>
        <taxon>Nitrosomonadales</taxon>
        <taxon>Sterolibacteriaceae</taxon>
        <taxon>Sulfurisoma</taxon>
    </lineage>
</organism>
<comment type="caution">
    <text evidence="24">Lacks conserved residue(s) required for the propagation of feature annotation.</text>
</comment>
<keyword evidence="8 24" id="KW-0808">Transferase</keyword>
<feature type="binding site" evidence="23">
    <location>
        <position position="43"/>
    </location>
    <ligand>
        <name>a divalent metal cation</name>
        <dbReference type="ChEBI" id="CHEBI:60240"/>
    </ligand>
</feature>
<keyword evidence="19 24" id="KW-1208">Phospholipid metabolism</keyword>
<dbReference type="PANTHER" id="PTHR34299">
    <property type="entry name" value="DIACYLGLYCEROL KINASE"/>
    <property type="match status" value="1"/>
</dbReference>
<feature type="binding site" evidence="22">
    <location>
        <position position="43"/>
    </location>
    <ligand>
        <name>ATP</name>
        <dbReference type="ChEBI" id="CHEBI:30616"/>
    </ligand>
</feature>
<evidence type="ECO:0000256" key="8">
    <source>
        <dbReference type="ARBA" id="ARBA00022679"/>
    </source>
</evidence>
<evidence type="ECO:0000256" key="22">
    <source>
        <dbReference type="PIRSR" id="PIRSR600829-3"/>
    </source>
</evidence>
<keyword evidence="17 24" id="KW-0472">Membrane</keyword>
<keyword evidence="26" id="KW-1185">Reference proteome</keyword>
<keyword evidence="15 24" id="KW-1133">Transmembrane helix</keyword>
<evidence type="ECO:0000256" key="24">
    <source>
        <dbReference type="RuleBase" id="RU363065"/>
    </source>
</evidence>
<evidence type="ECO:0000313" key="26">
    <source>
        <dbReference type="Proteomes" id="UP000268908"/>
    </source>
</evidence>
<feature type="binding site" evidence="21">
    <location>
        <begin position="45"/>
        <end position="49"/>
    </location>
    <ligand>
        <name>substrate</name>
    </ligand>
</feature>
<keyword evidence="14 23" id="KW-0460">Magnesium</keyword>
<feature type="binding site" evidence="22">
    <location>
        <position position="31"/>
    </location>
    <ligand>
        <name>ATP</name>
        <dbReference type="ChEBI" id="CHEBI:30616"/>
    </ligand>
</feature>
<evidence type="ECO:0000256" key="21">
    <source>
        <dbReference type="PIRSR" id="PIRSR600829-2"/>
    </source>
</evidence>
<comment type="cofactor">
    <cofactor evidence="23">
        <name>Mg(2+)</name>
        <dbReference type="ChEBI" id="CHEBI:18420"/>
    </cofactor>
    <text evidence="23">Mn(2+), Zn(2+), Cd(2+) and Co(2+) support activity to lesser extents.</text>
</comment>
<feature type="transmembrane region" description="Helical" evidence="24">
    <location>
        <begin position="111"/>
        <end position="132"/>
    </location>
</feature>
<keyword evidence="9 24" id="KW-0812">Transmembrane</keyword>
<evidence type="ECO:0000256" key="12">
    <source>
        <dbReference type="ARBA" id="ARBA00022777"/>
    </source>
</evidence>
<dbReference type="GO" id="GO:0005524">
    <property type="term" value="F:ATP binding"/>
    <property type="evidence" value="ECO:0007669"/>
    <property type="project" value="UniProtKB-KW"/>
</dbReference>
<dbReference type="InterPro" id="IPR000829">
    <property type="entry name" value="DAGK"/>
</dbReference>
<dbReference type="PANTHER" id="PTHR34299:SF1">
    <property type="entry name" value="DIACYLGLYCEROL KINASE"/>
    <property type="match status" value="1"/>
</dbReference>
<evidence type="ECO:0000256" key="5">
    <source>
        <dbReference type="ARBA" id="ARBA00022475"/>
    </source>
</evidence>
<dbReference type="EMBL" id="RCCI01000006">
    <property type="protein sequence ID" value="RLJ63491.1"/>
    <property type="molecule type" value="Genomic_DNA"/>
</dbReference>
<reference evidence="25 26" key="1">
    <citation type="submission" date="2018-10" db="EMBL/GenBank/DDBJ databases">
        <title>Genomic Encyclopedia of Type Strains, Phase IV (KMG-IV): sequencing the most valuable type-strain genomes for metagenomic binning, comparative biology and taxonomic classification.</title>
        <authorList>
            <person name="Goeker M."/>
        </authorList>
    </citation>
    <scope>NUCLEOTIDE SEQUENCE [LARGE SCALE GENOMIC DNA]</scope>
    <source>
        <strain evidence="25 26">DSM 26916</strain>
    </source>
</reference>
<dbReference type="OrthoDB" id="9796011at2"/>
<dbReference type="EC" id="2.7.1.107" evidence="3 24"/>
<evidence type="ECO:0000256" key="19">
    <source>
        <dbReference type="ARBA" id="ARBA00023264"/>
    </source>
</evidence>
<dbReference type="RefSeq" id="WP_121242310.1">
    <property type="nucleotide sequence ID" value="NZ_BHVV01000003.1"/>
</dbReference>
<evidence type="ECO:0000256" key="7">
    <source>
        <dbReference type="ARBA" id="ARBA00022519"/>
    </source>
</evidence>
<feature type="binding site" evidence="22">
    <location>
        <begin position="109"/>
        <end position="110"/>
    </location>
    <ligand>
        <name>ATP</name>
        <dbReference type="ChEBI" id="CHEBI:30616"/>
    </ligand>
</feature>
<dbReference type="CDD" id="cd14264">
    <property type="entry name" value="DAGK_IM"/>
    <property type="match status" value="1"/>
</dbReference>
<keyword evidence="5" id="KW-1003">Cell membrane</keyword>
<comment type="caution">
    <text evidence="25">The sequence shown here is derived from an EMBL/GenBank/DDBJ whole genome shotgun (WGS) entry which is preliminary data.</text>
</comment>
<keyword evidence="7 24" id="KW-0997">Cell inner membrane</keyword>
<feature type="active site" description="Proton acceptor" evidence="20">
    <location>
        <position position="84"/>
    </location>
</feature>
<protein>
    <recommendedName>
        <fullName evidence="4 24">Diacylglycerol kinase</fullName>
        <ecNumber evidence="3 24">2.7.1.107</ecNumber>
    </recommendedName>
</protein>
<dbReference type="PROSITE" id="PS01069">
    <property type="entry name" value="DAGK_PROKAR"/>
    <property type="match status" value="1"/>
</dbReference>
<dbReference type="GO" id="GO:0005886">
    <property type="term" value="C:plasma membrane"/>
    <property type="evidence" value="ECO:0007669"/>
    <property type="project" value="UniProtKB-SubCell"/>
</dbReference>
<feature type="binding site" evidence="22">
    <location>
        <position position="24"/>
    </location>
    <ligand>
        <name>ATP</name>
        <dbReference type="ChEBI" id="CHEBI:30616"/>
    </ligand>
</feature>
<dbReference type="AlphaFoldDB" id="A0A497XC53"/>
<comment type="function">
    <text evidence="24">Catalyzes the ATP-dependent phosphorylation of sn-l,2-diacylglycerol (DAG) to phosphatidic acid. Involved in the recycling of diacylglycerol produced as a by-product during membrane-derived oligosaccharide (MDO) biosynthesis.</text>
</comment>
<evidence type="ECO:0000256" key="23">
    <source>
        <dbReference type="PIRSR" id="PIRSR600829-4"/>
    </source>
</evidence>
<name>A0A497XC53_9PROT</name>
<feature type="binding site" evidence="21">
    <location>
        <position position="24"/>
    </location>
    <ligand>
        <name>substrate</name>
    </ligand>
</feature>
<feature type="binding site" evidence="21">
    <location>
        <position position="113"/>
    </location>
    <ligand>
        <name>substrate</name>
    </ligand>
</feature>
<evidence type="ECO:0000256" key="20">
    <source>
        <dbReference type="PIRSR" id="PIRSR600829-1"/>
    </source>
</evidence>
<keyword evidence="18" id="KW-0594">Phospholipid biosynthesis</keyword>
<evidence type="ECO:0000256" key="13">
    <source>
        <dbReference type="ARBA" id="ARBA00022840"/>
    </source>
</evidence>
<dbReference type="Pfam" id="PF01219">
    <property type="entry name" value="DAGK_prokar"/>
    <property type="match status" value="1"/>
</dbReference>
<keyword evidence="10 23" id="KW-0479">Metal-binding</keyword>
<dbReference type="InterPro" id="IPR033718">
    <property type="entry name" value="DAGK_prok"/>
</dbReference>
<evidence type="ECO:0000256" key="4">
    <source>
        <dbReference type="ARBA" id="ARBA00017575"/>
    </source>
</evidence>
<feature type="binding site" evidence="22">
    <location>
        <position position="91"/>
    </location>
    <ligand>
        <name>ATP</name>
        <dbReference type="ChEBI" id="CHEBI:30616"/>
    </ligand>
</feature>
<dbReference type="GO" id="GO:0004143">
    <property type="term" value="F:ATP-dependent diacylglycerol kinase activity"/>
    <property type="evidence" value="ECO:0007669"/>
    <property type="project" value="UniProtKB-EC"/>
</dbReference>
<keyword evidence="12 24" id="KW-0418">Kinase</keyword>
<gene>
    <name evidence="25" type="ORF">DFR35_2114</name>
</gene>
<dbReference type="InterPro" id="IPR036945">
    <property type="entry name" value="DAGK_sf"/>
</dbReference>
<feature type="binding site" evidence="21">
    <location>
        <position position="84"/>
    </location>
    <ligand>
        <name>substrate</name>
    </ligand>
</feature>
<keyword evidence="6" id="KW-0444">Lipid biosynthesis</keyword>